<evidence type="ECO:0000256" key="5">
    <source>
        <dbReference type="ARBA" id="ARBA00022692"/>
    </source>
</evidence>
<keyword evidence="4" id="KW-0997">Cell inner membrane</keyword>
<evidence type="ECO:0000256" key="1">
    <source>
        <dbReference type="ARBA" id="ARBA00004429"/>
    </source>
</evidence>
<evidence type="ECO:0000256" key="7">
    <source>
        <dbReference type="ARBA" id="ARBA00023136"/>
    </source>
</evidence>
<evidence type="ECO:0000256" key="3">
    <source>
        <dbReference type="ARBA" id="ARBA00022475"/>
    </source>
</evidence>
<keyword evidence="10" id="KW-1185">Reference proteome</keyword>
<name>A0A1W6ZRN2_9HYPH</name>
<proteinExistence type="inferred from homology"/>
<dbReference type="GO" id="GO:0005886">
    <property type="term" value="C:plasma membrane"/>
    <property type="evidence" value="ECO:0007669"/>
    <property type="project" value="UniProtKB-SubCell"/>
</dbReference>
<dbReference type="EMBL" id="CP021112">
    <property type="protein sequence ID" value="ARQ00022.1"/>
    <property type="molecule type" value="Genomic_DNA"/>
</dbReference>
<dbReference type="STRING" id="1235591.CAK95_13705"/>
<protein>
    <submittedName>
        <fullName evidence="9">Uncharacterized protein</fullName>
    </submittedName>
</protein>
<dbReference type="InterPro" id="IPR007272">
    <property type="entry name" value="Sulf_transp_TsuA/YedE"/>
</dbReference>
<gene>
    <name evidence="9" type="ORF">CAK95_13705</name>
</gene>
<evidence type="ECO:0000256" key="2">
    <source>
        <dbReference type="ARBA" id="ARBA00022448"/>
    </source>
</evidence>
<accession>A0A1W6ZRN2</accession>
<dbReference type="PANTHER" id="PTHR30574:SF1">
    <property type="entry name" value="SULPHUR TRANSPORT DOMAIN-CONTAINING PROTEIN"/>
    <property type="match status" value="1"/>
</dbReference>
<evidence type="ECO:0000256" key="4">
    <source>
        <dbReference type="ARBA" id="ARBA00022519"/>
    </source>
</evidence>
<keyword evidence="5" id="KW-0812">Transmembrane</keyword>
<comment type="subcellular location">
    <subcellularLocation>
        <location evidence="1">Cell inner membrane</location>
        <topology evidence="1">Multi-pass membrane protein</topology>
    </subcellularLocation>
</comment>
<evidence type="ECO:0000256" key="8">
    <source>
        <dbReference type="ARBA" id="ARBA00035655"/>
    </source>
</evidence>
<dbReference type="PANTHER" id="PTHR30574">
    <property type="entry name" value="INNER MEMBRANE PROTEIN YEDE"/>
    <property type="match status" value="1"/>
</dbReference>
<organism evidence="9 10">
    <name type="scientific">Pseudorhodoplanes sinuspersici</name>
    <dbReference type="NCBI Taxonomy" id="1235591"/>
    <lineage>
        <taxon>Bacteria</taxon>
        <taxon>Pseudomonadati</taxon>
        <taxon>Pseudomonadota</taxon>
        <taxon>Alphaproteobacteria</taxon>
        <taxon>Hyphomicrobiales</taxon>
        <taxon>Pseudorhodoplanes</taxon>
    </lineage>
</organism>
<sequence length="417" mass="44021">MTDLSVDARLLDSDRRTETSINSRVVTFALVILAAGSIALAQAYGWRQGALFVLGGGLGLILYHALFGFTSAWRVFIADGRGAGLRAQMVMLAVASVLFLPVLEQGSLFGETVRGLYGAVGVSVIVGAFLFGIGMQLGGGCASGTLYTAGGGNTRMLVVLTFFIVGSVWGAHDLPWWSAQPNVGPVSLVHTMGWPLALSLSLLLFAAIASSTVFIERWRHGTLKSGVSPEHRGWRRFLQGPWPLVAGAIALAIGNFATLYLAGRPWGITSAFALWGSKIAALGGLDVASWPYWKVPANAKMLQESIFADITSVMDFGIILGALLAAGLAGKFSPGWRVAPLSLLAAVIGGLLLGYGARLAYGCNIGAYFSGIASSSLHGWVWLAAAFAGSWLGIWLRPYFGLSVEREPGRTKSLRGQ</sequence>
<keyword evidence="6" id="KW-1133">Transmembrane helix</keyword>
<dbReference type="RefSeq" id="WP_086088422.1">
    <property type="nucleotide sequence ID" value="NZ_CP021112.1"/>
</dbReference>
<reference evidence="9 10" key="1">
    <citation type="submission" date="2017-05" db="EMBL/GenBank/DDBJ databases">
        <title>Full genome sequence of Pseudorhodoplanes sinuspersici.</title>
        <authorList>
            <person name="Dastgheib S.M.M."/>
            <person name="Shavandi M."/>
            <person name="Tirandaz H."/>
        </authorList>
    </citation>
    <scope>NUCLEOTIDE SEQUENCE [LARGE SCALE GENOMIC DNA]</scope>
    <source>
        <strain evidence="9 10">RIPI110</strain>
    </source>
</reference>
<keyword evidence="7" id="KW-0472">Membrane</keyword>
<dbReference type="KEGG" id="psin:CAK95_13705"/>
<dbReference type="Proteomes" id="UP000194137">
    <property type="component" value="Chromosome"/>
</dbReference>
<dbReference type="OrthoDB" id="9794165at2"/>
<evidence type="ECO:0000313" key="9">
    <source>
        <dbReference type="EMBL" id="ARQ00022.1"/>
    </source>
</evidence>
<comment type="similarity">
    <text evidence="8">Belongs to the TsuA/YedE (TC 9.B.102) family.</text>
</comment>
<evidence type="ECO:0000313" key="10">
    <source>
        <dbReference type="Proteomes" id="UP000194137"/>
    </source>
</evidence>
<dbReference type="Pfam" id="PF04143">
    <property type="entry name" value="Sulf_transp"/>
    <property type="match status" value="1"/>
</dbReference>
<evidence type="ECO:0000256" key="6">
    <source>
        <dbReference type="ARBA" id="ARBA00022989"/>
    </source>
</evidence>
<keyword evidence="3" id="KW-1003">Cell membrane</keyword>
<dbReference type="AlphaFoldDB" id="A0A1W6ZRN2"/>
<keyword evidence="2" id="KW-0813">Transport</keyword>